<dbReference type="CDD" id="cd14824">
    <property type="entry name" value="Longin"/>
    <property type="match status" value="1"/>
</dbReference>
<dbReference type="Pfam" id="PF00957">
    <property type="entry name" value="Synaptobrevin"/>
    <property type="match status" value="1"/>
</dbReference>
<dbReference type="Proteomes" id="UP000092321">
    <property type="component" value="Unassembled WGS sequence"/>
</dbReference>
<dbReference type="GO" id="GO:0006888">
    <property type="term" value="P:endoplasmic reticulum to Golgi vesicle-mediated transport"/>
    <property type="evidence" value="ECO:0007669"/>
    <property type="project" value="TreeGrafter"/>
</dbReference>
<keyword evidence="5" id="KW-0564">Palmitate</keyword>
<keyword evidence="9" id="KW-0175">Coiled coil</keyword>
<comment type="subcellular location">
    <subcellularLocation>
        <location evidence="1">Cell membrane</location>
        <topology evidence="1">Lipid-anchor</topology>
        <orientation evidence="1">Cytoplasmic side</orientation>
    </subcellularLocation>
</comment>
<dbReference type="Gene3D" id="1.20.5.110">
    <property type="match status" value="1"/>
</dbReference>
<sequence length="204" mass="23367">MKVYYIGILKKEPGSSESTELCKVKDLSQFGFFERSSVAQFMSFFANTVSSRTNSGVRQSIEEGDNYVGHVYTRSEEPLISGVIITDKEYPIRPIFTLLNKILDEFVVQFPQTNDIDESKLLKYETVTLQDYIVKYQDPSNADSIMRVQNELDETKIVLHKTIESVLQRGEKLDSLVDKSHDLTNSSKMFYKQAKKTNSCCIIM</sequence>
<evidence type="ECO:0000256" key="8">
    <source>
        <dbReference type="ARBA" id="ARBA00026133"/>
    </source>
</evidence>
<dbReference type="PROSITE" id="PS50859">
    <property type="entry name" value="LONGIN"/>
    <property type="match status" value="1"/>
</dbReference>
<evidence type="ECO:0000256" key="6">
    <source>
        <dbReference type="ARBA" id="ARBA00023288"/>
    </source>
</evidence>
<accession>A0A1B7TGQ6</accession>
<dbReference type="Pfam" id="PF13774">
    <property type="entry name" value="Longin"/>
    <property type="match status" value="1"/>
</dbReference>
<evidence type="ECO:0000259" key="11">
    <source>
        <dbReference type="PROSITE" id="PS50892"/>
    </source>
</evidence>
<comment type="caution">
    <text evidence="12">The sequence shown here is derived from an EMBL/GenBank/DDBJ whole genome shotgun (WGS) entry which is preliminary data.</text>
</comment>
<keyword evidence="4" id="KW-0472">Membrane</keyword>
<reference evidence="13" key="1">
    <citation type="journal article" date="2016" name="Proc. Natl. Acad. Sci. U.S.A.">
        <title>Comparative genomics of biotechnologically important yeasts.</title>
        <authorList>
            <person name="Riley R."/>
            <person name="Haridas S."/>
            <person name="Wolfe K.H."/>
            <person name="Lopes M.R."/>
            <person name="Hittinger C.T."/>
            <person name="Goeker M."/>
            <person name="Salamov A.A."/>
            <person name="Wisecaver J.H."/>
            <person name="Long T.M."/>
            <person name="Calvey C.H."/>
            <person name="Aerts A.L."/>
            <person name="Barry K.W."/>
            <person name="Choi C."/>
            <person name="Clum A."/>
            <person name="Coughlan A.Y."/>
            <person name="Deshpande S."/>
            <person name="Douglass A.P."/>
            <person name="Hanson S.J."/>
            <person name="Klenk H.-P."/>
            <person name="LaButti K.M."/>
            <person name="Lapidus A."/>
            <person name="Lindquist E.A."/>
            <person name="Lipzen A.M."/>
            <person name="Meier-Kolthoff J.P."/>
            <person name="Ohm R.A."/>
            <person name="Otillar R.P."/>
            <person name="Pangilinan J.L."/>
            <person name="Peng Y."/>
            <person name="Rokas A."/>
            <person name="Rosa C.A."/>
            <person name="Scheuner C."/>
            <person name="Sibirny A.A."/>
            <person name="Slot J.C."/>
            <person name="Stielow J.B."/>
            <person name="Sun H."/>
            <person name="Kurtzman C.P."/>
            <person name="Blackwell M."/>
            <person name="Grigoriev I.V."/>
            <person name="Jeffries T.W."/>
        </authorList>
    </citation>
    <scope>NUCLEOTIDE SEQUENCE [LARGE SCALE GENOMIC DNA]</scope>
    <source>
        <strain evidence="13">NRRL Y-1626</strain>
    </source>
</reference>
<dbReference type="GO" id="GO:0005794">
    <property type="term" value="C:Golgi apparatus"/>
    <property type="evidence" value="ECO:0007669"/>
    <property type="project" value="TreeGrafter"/>
</dbReference>
<dbReference type="InterPro" id="IPR045848">
    <property type="entry name" value="R-SNARE_YKT6"/>
</dbReference>
<evidence type="ECO:0000256" key="4">
    <source>
        <dbReference type="ARBA" id="ARBA00023136"/>
    </source>
</evidence>
<dbReference type="EMBL" id="LXPE01000006">
    <property type="protein sequence ID" value="OBA27878.1"/>
    <property type="molecule type" value="Genomic_DNA"/>
</dbReference>
<evidence type="ECO:0000256" key="7">
    <source>
        <dbReference type="ARBA" id="ARBA00023289"/>
    </source>
</evidence>
<evidence type="ECO:0000259" key="10">
    <source>
        <dbReference type="PROSITE" id="PS50859"/>
    </source>
</evidence>
<feature type="domain" description="Longin" evidence="10">
    <location>
        <begin position="8"/>
        <end position="110"/>
    </location>
</feature>
<dbReference type="SUPFAM" id="SSF64356">
    <property type="entry name" value="SNARE-like"/>
    <property type="match status" value="1"/>
</dbReference>
<dbReference type="InterPro" id="IPR010908">
    <property type="entry name" value="Longin_dom"/>
</dbReference>
<keyword evidence="7" id="KW-0636">Prenylation</keyword>
<evidence type="ECO:0000256" key="5">
    <source>
        <dbReference type="ARBA" id="ARBA00023139"/>
    </source>
</evidence>
<dbReference type="PANTHER" id="PTHR45806">
    <property type="entry name" value="SYNAPTOBREVIN HOMOLOG YKT6"/>
    <property type="match status" value="1"/>
</dbReference>
<protein>
    <recommendedName>
        <fullName evidence="8">Synaptobrevin homolog YKT6</fullName>
    </recommendedName>
</protein>
<evidence type="ECO:0000313" key="13">
    <source>
        <dbReference type="Proteomes" id="UP000092321"/>
    </source>
</evidence>
<evidence type="ECO:0000256" key="9">
    <source>
        <dbReference type="PROSITE-ProRule" id="PRU00290"/>
    </source>
</evidence>
<dbReference type="AlphaFoldDB" id="A0A1B7TGQ6"/>
<dbReference type="SMART" id="SM01270">
    <property type="entry name" value="Longin"/>
    <property type="match status" value="1"/>
</dbReference>
<dbReference type="OrthoDB" id="27923at2759"/>
<gene>
    <name evidence="12" type="ORF">HANVADRAFT_51984</name>
</gene>
<organism evidence="12 13">
    <name type="scientific">Hanseniaspora valbyensis NRRL Y-1626</name>
    <dbReference type="NCBI Taxonomy" id="766949"/>
    <lineage>
        <taxon>Eukaryota</taxon>
        <taxon>Fungi</taxon>
        <taxon>Dikarya</taxon>
        <taxon>Ascomycota</taxon>
        <taxon>Saccharomycotina</taxon>
        <taxon>Saccharomycetes</taxon>
        <taxon>Saccharomycodales</taxon>
        <taxon>Saccharomycodaceae</taxon>
        <taxon>Hanseniaspora</taxon>
    </lineage>
</organism>
<dbReference type="SUPFAM" id="SSF58038">
    <property type="entry name" value="SNARE fusion complex"/>
    <property type="match status" value="1"/>
</dbReference>
<comment type="similarity">
    <text evidence="2">Belongs to the synaptobrevin family.</text>
</comment>
<evidence type="ECO:0000256" key="3">
    <source>
        <dbReference type="ARBA" id="ARBA00022481"/>
    </source>
</evidence>
<evidence type="ECO:0000256" key="2">
    <source>
        <dbReference type="ARBA" id="ARBA00008025"/>
    </source>
</evidence>
<name>A0A1B7TGQ6_9ASCO</name>
<dbReference type="PROSITE" id="PS50892">
    <property type="entry name" value="V_SNARE"/>
    <property type="match status" value="1"/>
</dbReference>
<dbReference type="InterPro" id="IPR011012">
    <property type="entry name" value="Longin-like_dom_sf"/>
</dbReference>
<evidence type="ECO:0000256" key="1">
    <source>
        <dbReference type="ARBA" id="ARBA00004342"/>
    </source>
</evidence>
<proteinExistence type="inferred from homology"/>
<keyword evidence="3" id="KW-0488">Methylation</keyword>
<dbReference type="Gene3D" id="3.30.450.50">
    <property type="entry name" value="Longin domain"/>
    <property type="match status" value="1"/>
</dbReference>
<keyword evidence="13" id="KW-1185">Reference proteome</keyword>
<dbReference type="CDD" id="cd15867">
    <property type="entry name" value="R-SNARE_YKT6"/>
    <property type="match status" value="1"/>
</dbReference>
<feature type="domain" description="V-SNARE coiled-coil homology" evidence="11">
    <location>
        <begin position="144"/>
        <end position="204"/>
    </location>
</feature>
<dbReference type="GO" id="GO:0005886">
    <property type="term" value="C:plasma membrane"/>
    <property type="evidence" value="ECO:0007669"/>
    <property type="project" value="UniProtKB-SubCell"/>
</dbReference>
<dbReference type="FunFam" id="1.20.5.110:FF:000020">
    <property type="entry name" value="synaptobrevin homolog YKT6"/>
    <property type="match status" value="1"/>
</dbReference>
<dbReference type="InterPro" id="IPR042855">
    <property type="entry name" value="V_SNARE_CC"/>
</dbReference>
<dbReference type="PANTHER" id="PTHR45806:SF1">
    <property type="entry name" value="SYNAPTOBREVIN HOMOLOG YKT6"/>
    <property type="match status" value="1"/>
</dbReference>
<evidence type="ECO:0000313" key="12">
    <source>
        <dbReference type="EMBL" id="OBA27878.1"/>
    </source>
</evidence>
<keyword evidence="6" id="KW-0449">Lipoprotein</keyword>
<dbReference type="GO" id="GO:0005484">
    <property type="term" value="F:SNAP receptor activity"/>
    <property type="evidence" value="ECO:0007669"/>
    <property type="project" value="TreeGrafter"/>
</dbReference>